<reference evidence="2" key="1">
    <citation type="submission" date="2018-01" db="EMBL/GenBank/DDBJ databases">
        <title>An insight into the sialome of Amazonian anophelines.</title>
        <authorList>
            <person name="Ribeiro J.M."/>
            <person name="Scarpassa V."/>
            <person name="Calvo E."/>
        </authorList>
    </citation>
    <scope>NUCLEOTIDE SEQUENCE</scope>
</reference>
<name>A0A2M4D4X4_ANODA</name>
<evidence type="ECO:0000256" key="1">
    <source>
        <dbReference type="SAM" id="SignalP"/>
    </source>
</evidence>
<dbReference type="EMBL" id="GGFL01008454">
    <property type="protein sequence ID" value="MBW72632.1"/>
    <property type="molecule type" value="Transcribed_RNA"/>
</dbReference>
<evidence type="ECO:0000313" key="2">
    <source>
        <dbReference type="EMBL" id="MBW72632.1"/>
    </source>
</evidence>
<accession>A0A2M4D4X4</accession>
<keyword evidence="1" id="KW-0732">Signal</keyword>
<proteinExistence type="predicted"/>
<feature type="chain" id="PRO_5014643287" evidence="1">
    <location>
        <begin position="19"/>
        <end position="117"/>
    </location>
</feature>
<organism evidence="2">
    <name type="scientific">Anopheles darlingi</name>
    <name type="common">Mosquito</name>
    <dbReference type="NCBI Taxonomy" id="43151"/>
    <lineage>
        <taxon>Eukaryota</taxon>
        <taxon>Metazoa</taxon>
        <taxon>Ecdysozoa</taxon>
        <taxon>Arthropoda</taxon>
        <taxon>Hexapoda</taxon>
        <taxon>Insecta</taxon>
        <taxon>Pterygota</taxon>
        <taxon>Neoptera</taxon>
        <taxon>Endopterygota</taxon>
        <taxon>Diptera</taxon>
        <taxon>Nematocera</taxon>
        <taxon>Culicoidea</taxon>
        <taxon>Culicidae</taxon>
        <taxon>Anophelinae</taxon>
        <taxon>Anopheles</taxon>
    </lineage>
</organism>
<dbReference type="AlphaFoldDB" id="A0A2M4D4X4"/>
<feature type="signal peptide" evidence="1">
    <location>
        <begin position="1"/>
        <end position="18"/>
    </location>
</feature>
<sequence length="117" mass="12747">MWYCCCWLTLSAIRRGAASTSQTIVRSSESTEIEVQVGGENPHEKMRALLLLVLLVLSWRIIGTSSAQANKWGESPVASFCAPLQGTVPALRYESLSLQPPSCPSSLPSTALMTHFH</sequence>
<protein>
    <submittedName>
        <fullName evidence="2">Putative secreted protein</fullName>
    </submittedName>
</protein>